<dbReference type="PANTHER" id="PTHR30204:SF93">
    <property type="entry name" value="HTH MERR-TYPE DOMAIN-CONTAINING PROTEIN"/>
    <property type="match status" value="1"/>
</dbReference>
<sequence length="132" mass="14262">MTEPSIRIGELAARAEVSIRTVDYYTNLGLLTPTERTAGNYRLYAPVDAERIVLIKRLENQGISLEEIATAFTVEASEVATTLARLDDDLRTLHAAADVAPNAMQGLLAVIAGRVHTLVTIALQVPPDVPIL</sequence>
<dbReference type="SMART" id="SM00422">
    <property type="entry name" value="HTH_MERR"/>
    <property type="match status" value="1"/>
</dbReference>
<dbReference type="PANTHER" id="PTHR30204">
    <property type="entry name" value="REDOX-CYCLING DRUG-SENSING TRANSCRIPTIONAL ACTIVATOR SOXR"/>
    <property type="match status" value="1"/>
</dbReference>
<dbReference type="SUPFAM" id="SSF46955">
    <property type="entry name" value="Putative DNA-binding domain"/>
    <property type="match status" value="1"/>
</dbReference>
<keyword evidence="1" id="KW-0238">DNA-binding</keyword>
<dbReference type="InterPro" id="IPR047057">
    <property type="entry name" value="MerR_fam"/>
</dbReference>
<evidence type="ECO:0000313" key="4">
    <source>
        <dbReference type="Proteomes" id="UP000183810"/>
    </source>
</evidence>
<dbReference type="InterPro" id="IPR009061">
    <property type="entry name" value="DNA-bd_dom_put_sf"/>
</dbReference>
<dbReference type="OrthoDB" id="9809391at2"/>
<evidence type="ECO:0000256" key="1">
    <source>
        <dbReference type="ARBA" id="ARBA00023125"/>
    </source>
</evidence>
<dbReference type="Pfam" id="PF13411">
    <property type="entry name" value="MerR_1"/>
    <property type="match status" value="1"/>
</dbReference>
<dbReference type="KEGG" id="nsl:BOX37_18620"/>
<protein>
    <submittedName>
        <fullName evidence="3">MerR family transcriptional regulator</fullName>
    </submittedName>
</protein>
<gene>
    <name evidence="3" type="ORF">BOX37_18620</name>
</gene>
<feature type="domain" description="HTH merR-type" evidence="2">
    <location>
        <begin position="5"/>
        <end position="74"/>
    </location>
</feature>
<dbReference type="InterPro" id="IPR000551">
    <property type="entry name" value="MerR-type_HTH_dom"/>
</dbReference>
<keyword evidence="4" id="KW-1185">Reference proteome</keyword>
<evidence type="ECO:0000259" key="2">
    <source>
        <dbReference type="PROSITE" id="PS50937"/>
    </source>
</evidence>
<dbReference type="GO" id="GO:0003677">
    <property type="term" value="F:DNA binding"/>
    <property type="evidence" value="ECO:0007669"/>
    <property type="project" value="UniProtKB-KW"/>
</dbReference>
<name>A0A1J0VUE5_9NOCA</name>
<proteinExistence type="predicted"/>
<reference evidence="3" key="1">
    <citation type="submission" date="2016-11" db="EMBL/GenBank/DDBJ databases">
        <authorList>
            <person name="Jaros S."/>
            <person name="Januszkiewicz K."/>
            <person name="Wedrychowicz H."/>
        </authorList>
    </citation>
    <scope>NUCLEOTIDE SEQUENCE [LARGE SCALE GENOMIC DNA]</scope>
    <source>
        <strain evidence="3">Y48</strain>
    </source>
</reference>
<dbReference type="GO" id="GO:0003700">
    <property type="term" value="F:DNA-binding transcription factor activity"/>
    <property type="evidence" value="ECO:0007669"/>
    <property type="project" value="InterPro"/>
</dbReference>
<dbReference type="EMBL" id="CP018082">
    <property type="protein sequence ID" value="APE35633.1"/>
    <property type="molecule type" value="Genomic_DNA"/>
</dbReference>
<evidence type="ECO:0000313" key="3">
    <source>
        <dbReference type="EMBL" id="APE35633.1"/>
    </source>
</evidence>
<dbReference type="Proteomes" id="UP000183810">
    <property type="component" value="Chromosome"/>
</dbReference>
<dbReference type="Gene3D" id="1.10.1660.10">
    <property type="match status" value="1"/>
</dbReference>
<dbReference type="AlphaFoldDB" id="A0A1J0VUE5"/>
<dbReference type="RefSeq" id="WP_071928820.1">
    <property type="nucleotide sequence ID" value="NZ_CP018082.1"/>
</dbReference>
<dbReference type="PRINTS" id="PR00040">
    <property type="entry name" value="HTHMERR"/>
</dbReference>
<organism evidence="3 4">
    <name type="scientific">Nocardia mangyaensis</name>
    <dbReference type="NCBI Taxonomy" id="2213200"/>
    <lineage>
        <taxon>Bacteria</taxon>
        <taxon>Bacillati</taxon>
        <taxon>Actinomycetota</taxon>
        <taxon>Actinomycetes</taxon>
        <taxon>Mycobacteriales</taxon>
        <taxon>Nocardiaceae</taxon>
        <taxon>Nocardia</taxon>
    </lineage>
</organism>
<accession>A0A1J0VUE5</accession>
<dbReference type="PROSITE" id="PS50937">
    <property type="entry name" value="HTH_MERR_2"/>
    <property type="match status" value="1"/>
</dbReference>